<organism evidence="1 2">
    <name type="scientific">Wickerhamomyces pijperi</name>
    <name type="common">Yeast</name>
    <name type="synonym">Pichia pijperi</name>
    <dbReference type="NCBI Taxonomy" id="599730"/>
    <lineage>
        <taxon>Eukaryota</taxon>
        <taxon>Fungi</taxon>
        <taxon>Dikarya</taxon>
        <taxon>Ascomycota</taxon>
        <taxon>Saccharomycotina</taxon>
        <taxon>Saccharomycetes</taxon>
        <taxon>Phaffomycetales</taxon>
        <taxon>Wickerhamomycetaceae</taxon>
        <taxon>Wickerhamomyces</taxon>
    </lineage>
</organism>
<accession>A0A9P8Q5U1</accession>
<reference evidence="1" key="1">
    <citation type="journal article" date="2021" name="Open Biol.">
        <title>Shared evolutionary footprints suggest mitochondrial oxidative damage underlies multiple complex I losses in fungi.</title>
        <authorList>
            <person name="Schikora-Tamarit M.A."/>
            <person name="Marcet-Houben M."/>
            <person name="Nosek J."/>
            <person name="Gabaldon T."/>
        </authorList>
    </citation>
    <scope>NUCLEOTIDE SEQUENCE</scope>
    <source>
        <strain evidence="1">CBS2887</strain>
    </source>
</reference>
<keyword evidence="2" id="KW-1185">Reference proteome</keyword>
<name>A0A9P8Q5U1_WICPI</name>
<proteinExistence type="predicted"/>
<protein>
    <submittedName>
        <fullName evidence="1">Uncharacterized protein</fullName>
    </submittedName>
</protein>
<evidence type="ECO:0000313" key="1">
    <source>
        <dbReference type="EMBL" id="KAH3683655.1"/>
    </source>
</evidence>
<evidence type="ECO:0000313" key="2">
    <source>
        <dbReference type="Proteomes" id="UP000774326"/>
    </source>
</evidence>
<dbReference type="AlphaFoldDB" id="A0A9P8Q5U1"/>
<sequence>MDALASLVQLELELEIGTVEELKFVMVVHPTAPGAGAYGLTGAGCWKAGEGAYWLVGGVGSCGYGEEDGACWPVGAYGFLGGADATTGGWLAAGVTLLSCGDCVGA</sequence>
<gene>
    <name evidence="1" type="ORF">WICPIJ_005339</name>
</gene>
<comment type="caution">
    <text evidence="1">The sequence shown here is derived from an EMBL/GenBank/DDBJ whole genome shotgun (WGS) entry which is preliminary data.</text>
</comment>
<reference evidence="1" key="2">
    <citation type="submission" date="2021-01" db="EMBL/GenBank/DDBJ databases">
        <authorList>
            <person name="Schikora-Tamarit M.A."/>
        </authorList>
    </citation>
    <scope>NUCLEOTIDE SEQUENCE</scope>
    <source>
        <strain evidence="1">CBS2887</strain>
    </source>
</reference>
<dbReference type="EMBL" id="JAEUBG010003009">
    <property type="protein sequence ID" value="KAH3683655.1"/>
    <property type="molecule type" value="Genomic_DNA"/>
</dbReference>
<dbReference type="Proteomes" id="UP000774326">
    <property type="component" value="Unassembled WGS sequence"/>
</dbReference>